<keyword evidence="2" id="KW-1185">Reference proteome</keyword>
<dbReference type="Proteomes" id="UP001054945">
    <property type="component" value="Unassembled WGS sequence"/>
</dbReference>
<sequence>MNAHFVKLNPRTKSKNCRLLIMTLEKQIYVRVQISLLPASYSSTAGLYETPFDAAEKYYLANGGGDYFNKLLFPHSYYNFCLFCRNYFPFPQKKCPPSMLAEIFSGMKPD</sequence>
<name>A0AAV4SZ68_CAEEX</name>
<evidence type="ECO:0000313" key="1">
    <source>
        <dbReference type="EMBL" id="GIY38461.1"/>
    </source>
</evidence>
<proteinExistence type="predicted"/>
<dbReference type="AlphaFoldDB" id="A0AAV4SZ68"/>
<reference evidence="1 2" key="1">
    <citation type="submission" date="2021-06" db="EMBL/GenBank/DDBJ databases">
        <title>Caerostris extrusa draft genome.</title>
        <authorList>
            <person name="Kono N."/>
            <person name="Arakawa K."/>
        </authorList>
    </citation>
    <scope>NUCLEOTIDE SEQUENCE [LARGE SCALE GENOMIC DNA]</scope>
</reference>
<dbReference type="EMBL" id="BPLR01010306">
    <property type="protein sequence ID" value="GIY38461.1"/>
    <property type="molecule type" value="Genomic_DNA"/>
</dbReference>
<protein>
    <submittedName>
        <fullName evidence="1">Uncharacterized protein</fullName>
    </submittedName>
</protein>
<gene>
    <name evidence="1" type="ORF">CEXT_477161</name>
</gene>
<organism evidence="1 2">
    <name type="scientific">Caerostris extrusa</name>
    <name type="common">Bark spider</name>
    <name type="synonym">Caerostris bankana</name>
    <dbReference type="NCBI Taxonomy" id="172846"/>
    <lineage>
        <taxon>Eukaryota</taxon>
        <taxon>Metazoa</taxon>
        <taxon>Ecdysozoa</taxon>
        <taxon>Arthropoda</taxon>
        <taxon>Chelicerata</taxon>
        <taxon>Arachnida</taxon>
        <taxon>Araneae</taxon>
        <taxon>Araneomorphae</taxon>
        <taxon>Entelegynae</taxon>
        <taxon>Araneoidea</taxon>
        <taxon>Araneidae</taxon>
        <taxon>Caerostris</taxon>
    </lineage>
</organism>
<evidence type="ECO:0000313" key="2">
    <source>
        <dbReference type="Proteomes" id="UP001054945"/>
    </source>
</evidence>
<comment type="caution">
    <text evidence="1">The sequence shown here is derived from an EMBL/GenBank/DDBJ whole genome shotgun (WGS) entry which is preliminary data.</text>
</comment>
<accession>A0AAV4SZ68</accession>